<feature type="domain" description="HNH nuclease" evidence="1">
    <location>
        <begin position="475"/>
        <end position="525"/>
    </location>
</feature>
<dbReference type="GO" id="GO:0008270">
    <property type="term" value="F:zinc ion binding"/>
    <property type="evidence" value="ECO:0007669"/>
    <property type="project" value="InterPro"/>
</dbReference>
<dbReference type="OrthoDB" id="9811997at2"/>
<dbReference type="RefSeq" id="WP_150440942.1">
    <property type="nucleotide sequence ID" value="NZ_VYKL01000023.1"/>
</dbReference>
<organism evidence="2 3">
    <name type="scientific">Niallia endozanthoxylica</name>
    <dbReference type="NCBI Taxonomy" id="2036016"/>
    <lineage>
        <taxon>Bacteria</taxon>
        <taxon>Bacillati</taxon>
        <taxon>Bacillota</taxon>
        <taxon>Bacilli</taxon>
        <taxon>Bacillales</taxon>
        <taxon>Bacillaceae</taxon>
        <taxon>Niallia</taxon>
    </lineage>
</organism>
<keyword evidence="2" id="KW-0540">Nuclease</keyword>
<dbReference type="Proteomes" id="UP000326671">
    <property type="component" value="Unassembled WGS sequence"/>
</dbReference>
<evidence type="ECO:0000313" key="2">
    <source>
        <dbReference type="EMBL" id="KAA9022285.1"/>
    </source>
</evidence>
<evidence type="ECO:0000259" key="1">
    <source>
        <dbReference type="SMART" id="SM00507"/>
    </source>
</evidence>
<sequence>MILGNGIIFSQKDINNQVKQILDLIKSIDPHTLSQFPHYKNLSASKLRNLYTPYEHQQMLAQLLLLEGESGQSKQQLRLNNTTSPQTKVNPLDEKGQLVQDILQLAEMYDLSIIPGFEDVPLSSQNIDNLSQLAESELKVLYQIIDSDFENKRTLAIRRIMDLSDEVDVPAIPGFDGIDARTMTEEDFSRFSDQELEDMLKCLVSGKEEQEMVDHILQLVEELDVDYLPESKIDFMKITVNKLREKSLEEKQAILSELENLLNDKGDAASIVINRIFFLANELQLKELPAFGIDFNKITFGELRDVYSKEDREFLVEELEQLYKKRDETDYIHPLEVLEKYKDGAITEEDEKESKPQDTAWRKEIPKVLKVNISSWNHDSIEEFYEKAKEFMTGYQGEALPVIREYVCDLSDIVFEKREEEAPEEEEEDQDEISQAILSTVETIILPHLEVMERIENRGGQILFSDIWNQPFNDSLKNAVKDRDNWACVICGSDKGLHVHHKIPRKFGGVNHMHNLATLCDSCHPVIETADIKKAHKHCLANYWKNRNKRITKPISNNKHQLKREVEESLDSLVIALSNREEYKLAEEVMDVMKRLEIIFYE</sequence>
<gene>
    <name evidence="2" type="ORF">F4V44_15555</name>
</gene>
<dbReference type="GO" id="GO:0004519">
    <property type="term" value="F:endonuclease activity"/>
    <property type="evidence" value="ECO:0007669"/>
    <property type="project" value="UniProtKB-KW"/>
</dbReference>
<dbReference type="InterPro" id="IPR003615">
    <property type="entry name" value="HNH_nuc"/>
</dbReference>
<keyword evidence="2" id="KW-0255">Endonuclease</keyword>
<protein>
    <submittedName>
        <fullName evidence="2">HNH endonuclease</fullName>
    </submittedName>
</protein>
<keyword evidence="3" id="KW-1185">Reference proteome</keyword>
<dbReference type="InterPro" id="IPR002711">
    <property type="entry name" value="HNH"/>
</dbReference>
<dbReference type="EMBL" id="VYKL01000023">
    <property type="protein sequence ID" value="KAA9022285.1"/>
    <property type="molecule type" value="Genomic_DNA"/>
</dbReference>
<proteinExistence type="predicted"/>
<dbReference type="Pfam" id="PF01844">
    <property type="entry name" value="HNH"/>
    <property type="match status" value="1"/>
</dbReference>
<name>A0A5J5HM95_9BACI</name>
<dbReference type="GO" id="GO:0003676">
    <property type="term" value="F:nucleic acid binding"/>
    <property type="evidence" value="ECO:0007669"/>
    <property type="project" value="InterPro"/>
</dbReference>
<reference evidence="2 3" key="1">
    <citation type="submission" date="2019-09" db="EMBL/GenBank/DDBJ databases">
        <title>Whole genome sequences of isolates from the Mars Exploration Rovers.</title>
        <authorList>
            <person name="Seuylemezian A."/>
            <person name="Vaishampayan P."/>
        </authorList>
    </citation>
    <scope>NUCLEOTIDE SEQUENCE [LARGE SCALE GENOMIC DNA]</scope>
    <source>
        <strain evidence="2 3">MER_TA_151</strain>
    </source>
</reference>
<accession>A0A5J5HM95</accession>
<dbReference type="Gene3D" id="1.10.30.50">
    <property type="match status" value="1"/>
</dbReference>
<keyword evidence="2" id="KW-0378">Hydrolase</keyword>
<comment type="caution">
    <text evidence="2">The sequence shown here is derived from an EMBL/GenBank/DDBJ whole genome shotgun (WGS) entry which is preliminary data.</text>
</comment>
<dbReference type="AlphaFoldDB" id="A0A5J5HM95"/>
<evidence type="ECO:0000313" key="3">
    <source>
        <dbReference type="Proteomes" id="UP000326671"/>
    </source>
</evidence>
<dbReference type="SMART" id="SM00507">
    <property type="entry name" value="HNHc"/>
    <property type="match status" value="1"/>
</dbReference>
<dbReference type="CDD" id="cd00085">
    <property type="entry name" value="HNHc"/>
    <property type="match status" value="1"/>
</dbReference>